<evidence type="ECO:0000313" key="2">
    <source>
        <dbReference type="Proteomes" id="UP000030649"/>
    </source>
</evidence>
<evidence type="ECO:0000313" key="1">
    <source>
        <dbReference type="EMBL" id="ERG93461.1"/>
    </source>
</evidence>
<name>U1PMK0_9EURY</name>
<dbReference type="Pfam" id="PF13242">
    <property type="entry name" value="Hydrolase_like"/>
    <property type="match status" value="1"/>
</dbReference>
<protein>
    <submittedName>
        <fullName evidence="1">Putative sugar phosphatases of the HAD superfamily</fullName>
    </submittedName>
</protein>
<gene>
    <name evidence="1" type="ORF">J07HQW1_03523</name>
</gene>
<dbReference type="InterPro" id="IPR006357">
    <property type="entry name" value="HAD-SF_hydro_IIA"/>
</dbReference>
<dbReference type="PANTHER" id="PTHR19288">
    <property type="entry name" value="4-NITROPHENYLPHOSPHATASE-RELATED"/>
    <property type="match status" value="1"/>
</dbReference>
<dbReference type="Proteomes" id="UP000030649">
    <property type="component" value="Unassembled WGS sequence"/>
</dbReference>
<dbReference type="NCBIfam" id="TIGR01460">
    <property type="entry name" value="HAD-SF-IIA"/>
    <property type="match status" value="1"/>
</dbReference>
<organism evidence="1 2">
    <name type="scientific">Haloquadratum walsbyi J07HQW1</name>
    <dbReference type="NCBI Taxonomy" id="1238424"/>
    <lineage>
        <taxon>Archaea</taxon>
        <taxon>Methanobacteriati</taxon>
        <taxon>Methanobacteriota</taxon>
        <taxon>Stenosarchaea group</taxon>
        <taxon>Halobacteria</taxon>
        <taxon>Halobacteriales</taxon>
        <taxon>Haloferacaceae</taxon>
        <taxon>Haloquadratum</taxon>
    </lineage>
</organism>
<dbReference type="GO" id="GO:0005737">
    <property type="term" value="C:cytoplasm"/>
    <property type="evidence" value="ECO:0007669"/>
    <property type="project" value="TreeGrafter"/>
</dbReference>
<proteinExistence type="predicted"/>
<accession>U1PMK0</accession>
<dbReference type="STRING" id="1238424.J07HQW1_03523"/>
<sequence length="359" mass="38164">MSVPSRMSVAGNLWKKARRLSVIPTRFPYISFPEDSTLGYEREIATAHISLSDAVSLNFPTKATRMCQMSPETIEQSLSSTVSRNYLVSMTVRGIIFDVDGTVVRGAEPLPGAMTGVTTVADRGLQRLFVSNNPTKPPTAYEHRLEKAGFAVDATEVLTAGMVTKRYLIEYHNTDTIAVVGETGLVELLAADGLSVADIQTYDGGKRTSPDVLVASIDRSFNYDTLCLCLEILADDAVTFLGTDPDVVIPAAEGNVPGSGAVIDAIANVTGRDPVAILGKPSKIAREMAIDRLGLPPDDILVVGDRLDTDIALGNEAGMQTVLVETGVTDAADVSNSSIDPNHIIPSLGELESVLESLS</sequence>
<dbReference type="InterPro" id="IPR023214">
    <property type="entry name" value="HAD_sf"/>
</dbReference>
<dbReference type="EMBL" id="KE356560">
    <property type="protein sequence ID" value="ERG93461.1"/>
    <property type="molecule type" value="Genomic_DNA"/>
</dbReference>
<dbReference type="InterPro" id="IPR036412">
    <property type="entry name" value="HAD-like_sf"/>
</dbReference>
<dbReference type="SUPFAM" id="SSF56784">
    <property type="entry name" value="HAD-like"/>
    <property type="match status" value="1"/>
</dbReference>
<dbReference type="GO" id="GO:0016791">
    <property type="term" value="F:phosphatase activity"/>
    <property type="evidence" value="ECO:0007669"/>
    <property type="project" value="TreeGrafter"/>
</dbReference>
<dbReference type="HOGENOM" id="CLU_043473_1_2_2"/>
<dbReference type="Gene3D" id="3.40.50.1000">
    <property type="entry name" value="HAD superfamily/HAD-like"/>
    <property type="match status" value="2"/>
</dbReference>
<dbReference type="PANTHER" id="PTHR19288:SF46">
    <property type="entry name" value="HALOACID DEHALOGENASE-LIKE HYDROLASE DOMAIN-CONTAINING PROTEIN 2"/>
    <property type="match status" value="1"/>
</dbReference>
<dbReference type="Pfam" id="PF13344">
    <property type="entry name" value="Hydrolase_6"/>
    <property type="match status" value="1"/>
</dbReference>
<dbReference type="AlphaFoldDB" id="U1PMK0"/>
<reference evidence="1 2" key="1">
    <citation type="journal article" date="2013" name="PLoS ONE">
        <title>Assembly-driven community genomics of a hypersaline microbial ecosystem.</title>
        <authorList>
            <person name="Podell S."/>
            <person name="Ugalde J.A."/>
            <person name="Narasingarao P."/>
            <person name="Banfield J.F."/>
            <person name="Heidelberg K.B."/>
            <person name="Allen E.E."/>
        </authorList>
    </citation>
    <scope>NUCLEOTIDE SEQUENCE [LARGE SCALE GENOMIC DNA]</scope>
    <source>
        <strain evidence="2">J07HQW1</strain>
    </source>
</reference>